<sequence>TRRRSASRVILRVVAMEGRPIFLCRWTGAFIHGTALRRSTGFLATFSVDGSITRVRRLQILSPKHIAGQIVIPSIVKYTRSVLFLHCVSALGVEFIFFSFLNFWFCPSIVKELSSP</sequence>
<keyword evidence="1" id="KW-0812">Transmembrane</keyword>
<accession>Q4DCQ2</accession>
<dbReference type="PaxDb" id="353153-Q4DCQ2"/>
<dbReference type="GeneID" id="3543254"/>
<keyword evidence="2" id="KW-0687">Ribonucleoprotein</keyword>
<dbReference type="InParanoid" id="Q4DCQ2"/>
<name>Q4DCQ2_TRYCC</name>
<comment type="caution">
    <text evidence="2">The sequence shown here is derived from an EMBL/GenBank/DDBJ whole genome shotgun (WGS) entry which is preliminary data.</text>
</comment>
<evidence type="ECO:0000313" key="3">
    <source>
        <dbReference type="Proteomes" id="UP000002296"/>
    </source>
</evidence>
<proteinExistence type="predicted"/>
<dbReference type="Proteomes" id="UP000002296">
    <property type="component" value="Unassembled WGS sequence"/>
</dbReference>
<dbReference type="GO" id="GO:0005840">
    <property type="term" value="C:ribosome"/>
    <property type="evidence" value="ECO:0007669"/>
    <property type="project" value="UniProtKB-KW"/>
</dbReference>
<protein>
    <submittedName>
        <fullName evidence="2">Ribosomal protein L2, putative</fullName>
    </submittedName>
</protein>
<dbReference type="RefSeq" id="XP_812160.1">
    <property type="nucleotide sequence ID" value="XM_807067.1"/>
</dbReference>
<dbReference type="EMBL" id="AAHK01000648">
    <property type="protein sequence ID" value="EAN90309.1"/>
    <property type="molecule type" value="Genomic_DNA"/>
</dbReference>
<dbReference type="KEGG" id="tcr:509775.49"/>
<feature type="transmembrane region" description="Helical" evidence="1">
    <location>
        <begin position="82"/>
        <end position="105"/>
    </location>
</feature>
<keyword evidence="1" id="KW-1133">Transmembrane helix</keyword>
<keyword evidence="2" id="KW-0689">Ribosomal protein</keyword>
<keyword evidence="3" id="KW-1185">Reference proteome</keyword>
<evidence type="ECO:0000313" key="2">
    <source>
        <dbReference type="EMBL" id="EAN90309.1"/>
    </source>
</evidence>
<gene>
    <name evidence="2" type="ORF">Tc00.1047053509775.49</name>
</gene>
<feature type="non-terminal residue" evidence="2">
    <location>
        <position position="1"/>
    </location>
</feature>
<organism evidence="2 3">
    <name type="scientific">Trypanosoma cruzi (strain CL Brener)</name>
    <dbReference type="NCBI Taxonomy" id="353153"/>
    <lineage>
        <taxon>Eukaryota</taxon>
        <taxon>Discoba</taxon>
        <taxon>Euglenozoa</taxon>
        <taxon>Kinetoplastea</taxon>
        <taxon>Metakinetoplastina</taxon>
        <taxon>Trypanosomatida</taxon>
        <taxon>Trypanosomatidae</taxon>
        <taxon>Trypanosoma</taxon>
        <taxon>Schizotrypanum</taxon>
    </lineage>
</organism>
<reference evidence="2 3" key="1">
    <citation type="journal article" date="2005" name="Science">
        <title>The genome sequence of Trypanosoma cruzi, etiologic agent of Chagas disease.</title>
        <authorList>
            <person name="El-Sayed N.M."/>
            <person name="Myler P.J."/>
            <person name="Bartholomeu D.C."/>
            <person name="Nilsson D."/>
            <person name="Aggarwal G."/>
            <person name="Tran A.N."/>
            <person name="Ghedin E."/>
            <person name="Worthey E.A."/>
            <person name="Delcher A.L."/>
            <person name="Blandin G."/>
            <person name="Westenberger S.J."/>
            <person name="Caler E."/>
            <person name="Cerqueira G.C."/>
            <person name="Branche C."/>
            <person name="Haas B."/>
            <person name="Anupama A."/>
            <person name="Arner E."/>
            <person name="Aslund L."/>
            <person name="Attipoe P."/>
            <person name="Bontempi E."/>
            <person name="Bringaud F."/>
            <person name="Burton P."/>
            <person name="Cadag E."/>
            <person name="Campbell D.A."/>
            <person name="Carrington M."/>
            <person name="Crabtree J."/>
            <person name="Darban H."/>
            <person name="da Silveira J.F."/>
            <person name="de Jong P."/>
            <person name="Edwards K."/>
            <person name="Englund P.T."/>
            <person name="Fazelina G."/>
            <person name="Feldblyum T."/>
            <person name="Ferella M."/>
            <person name="Frasch A.C."/>
            <person name="Gull K."/>
            <person name="Horn D."/>
            <person name="Hou L."/>
            <person name="Huang Y."/>
            <person name="Kindlund E."/>
            <person name="Klingbeil M."/>
            <person name="Kluge S."/>
            <person name="Koo H."/>
            <person name="Lacerda D."/>
            <person name="Levin M.J."/>
            <person name="Lorenzi H."/>
            <person name="Louie T."/>
            <person name="Machado C.R."/>
            <person name="McCulloch R."/>
            <person name="McKenna A."/>
            <person name="Mizuno Y."/>
            <person name="Mottram J.C."/>
            <person name="Nelson S."/>
            <person name="Ochaya S."/>
            <person name="Osoegawa K."/>
            <person name="Pai G."/>
            <person name="Parsons M."/>
            <person name="Pentony M."/>
            <person name="Pettersson U."/>
            <person name="Pop M."/>
            <person name="Ramirez J.L."/>
            <person name="Rinta J."/>
            <person name="Robertson L."/>
            <person name="Salzberg S.L."/>
            <person name="Sanchez D.O."/>
            <person name="Seyler A."/>
            <person name="Sharma R."/>
            <person name="Shetty J."/>
            <person name="Simpson A.J."/>
            <person name="Sisk E."/>
            <person name="Tammi M.T."/>
            <person name="Tarleton R."/>
            <person name="Teixeira S."/>
            <person name="Van Aken S."/>
            <person name="Vogt C."/>
            <person name="Ward P.N."/>
            <person name="Wickstead B."/>
            <person name="Wortman J."/>
            <person name="White O."/>
            <person name="Fraser C.M."/>
            <person name="Stuart K.D."/>
            <person name="Andersson B."/>
        </authorList>
    </citation>
    <scope>NUCLEOTIDE SEQUENCE [LARGE SCALE GENOMIC DNA]</scope>
    <source>
        <strain evidence="2 3">CL Brener</strain>
    </source>
</reference>
<dbReference type="AlphaFoldDB" id="Q4DCQ2"/>
<evidence type="ECO:0000256" key="1">
    <source>
        <dbReference type="SAM" id="Phobius"/>
    </source>
</evidence>
<keyword evidence="1" id="KW-0472">Membrane</keyword>